<organism evidence="7">
    <name type="scientific">Thermodesulforhabdus norvegica</name>
    <dbReference type="NCBI Taxonomy" id="39841"/>
    <lineage>
        <taxon>Bacteria</taxon>
        <taxon>Pseudomonadati</taxon>
        <taxon>Thermodesulfobacteriota</taxon>
        <taxon>Syntrophobacteria</taxon>
        <taxon>Syntrophobacterales</taxon>
        <taxon>Thermodesulforhabdaceae</taxon>
        <taxon>Thermodesulforhabdus</taxon>
    </lineage>
</organism>
<keyword evidence="5 6" id="KW-0472">Membrane</keyword>
<evidence type="ECO:0000256" key="1">
    <source>
        <dbReference type="ARBA" id="ARBA00004651"/>
    </source>
</evidence>
<dbReference type="EMBL" id="DQZW01000037">
    <property type="protein sequence ID" value="HDL89431.1"/>
    <property type="molecule type" value="Genomic_DNA"/>
</dbReference>
<feature type="non-terminal residue" evidence="7">
    <location>
        <position position="80"/>
    </location>
</feature>
<protein>
    <submittedName>
        <fullName evidence="7">Branched-chain amino acid ABC transporter permease</fullName>
    </submittedName>
</protein>
<keyword evidence="4 6" id="KW-1133">Transmembrane helix</keyword>
<dbReference type="InterPro" id="IPR043428">
    <property type="entry name" value="LivM-like"/>
</dbReference>
<keyword evidence="2" id="KW-1003">Cell membrane</keyword>
<dbReference type="Proteomes" id="UP000886355">
    <property type="component" value="Unassembled WGS sequence"/>
</dbReference>
<evidence type="ECO:0000256" key="3">
    <source>
        <dbReference type="ARBA" id="ARBA00022692"/>
    </source>
</evidence>
<gene>
    <name evidence="7" type="ORF">ENG14_00830</name>
</gene>
<evidence type="ECO:0000256" key="2">
    <source>
        <dbReference type="ARBA" id="ARBA00022475"/>
    </source>
</evidence>
<evidence type="ECO:0000256" key="6">
    <source>
        <dbReference type="SAM" id="Phobius"/>
    </source>
</evidence>
<comment type="subcellular location">
    <subcellularLocation>
        <location evidence="1">Cell membrane</location>
        <topology evidence="1">Multi-pass membrane protein</topology>
    </subcellularLocation>
</comment>
<dbReference type="InterPro" id="IPR001851">
    <property type="entry name" value="ABC_transp_permease"/>
</dbReference>
<feature type="transmembrane region" description="Helical" evidence="6">
    <location>
        <begin position="53"/>
        <end position="73"/>
    </location>
</feature>
<name>A0A7C1AVR2_9BACT</name>
<dbReference type="PANTHER" id="PTHR30482">
    <property type="entry name" value="HIGH-AFFINITY BRANCHED-CHAIN AMINO ACID TRANSPORT SYSTEM PERMEASE"/>
    <property type="match status" value="1"/>
</dbReference>
<dbReference type="GO" id="GO:0015658">
    <property type="term" value="F:branched-chain amino acid transmembrane transporter activity"/>
    <property type="evidence" value="ECO:0007669"/>
    <property type="project" value="InterPro"/>
</dbReference>
<evidence type="ECO:0000256" key="4">
    <source>
        <dbReference type="ARBA" id="ARBA00022989"/>
    </source>
</evidence>
<sequence>MIFAGIFSLVSIGLCLLMGYAGQISLAQAAFMGIGAYCSGILTTHYGWPSSLALMVGLVVTGVVAYGVGVPSLKLKGHYL</sequence>
<reference evidence="7" key="1">
    <citation type="journal article" date="2020" name="mSystems">
        <title>Genome- and Community-Level Interaction Insights into Carbon Utilization and Element Cycling Functions of Hydrothermarchaeota in Hydrothermal Sediment.</title>
        <authorList>
            <person name="Zhou Z."/>
            <person name="Liu Y."/>
            <person name="Xu W."/>
            <person name="Pan J."/>
            <person name="Luo Z.H."/>
            <person name="Li M."/>
        </authorList>
    </citation>
    <scope>NUCLEOTIDE SEQUENCE [LARGE SCALE GENOMIC DNA]</scope>
    <source>
        <strain evidence="7">HyVt-19</strain>
    </source>
</reference>
<keyword evidence="3 6" id="KW-0812">Transmembrane</keyword>
<accession>A0A7C1AVR2</accession>
<dbReference type="Pfam" id="PF02653">
    <property type="entry name" value="BPD_transp_2"/>
    <property type="match status" value="1"/>
</dbReference>
<comment type="caution">
    <text evidence="7">The sequence shown here is derived from an EMBL/GenBank/DDBJ whole genome shotgun (WGS) entry which is preliminary data.</text>
</comment>
<dbReference type="AlphaFoldDB" id="A0A7C1AVR2"/>
<evidence type="ECO:0000313" key="7">
    <source>
        <dbReference type="EMBL" id="HDL89431.1"/>
    </source>
</evidence>
<evidence type="ECO:0000256" key="5">
    <source>
        <dbReference type="ARBA" id="ARBA00023136"/>
    </source>
</evidence>
<proteinExistence type="predicted"/>
<dbReference type="PANTHER" id="PTHR30482:SF18">
    <property type="entry name" value="BRANCHED AMINO ACID TRANSPORT SYSTEM PERMEASE"/>
    <property type="match status" value="1"/>
</dbReference>
<dbReference type="GO" id="GO:0005886">
    <property type="term" value="C:plasma membrane"/>
    <property type="evidence" value="ECO:0007669"/>
    <property type="project" value="UniProtKB-SubCell"/>
</dbReference>